<keyword evidence="4" id="KW-1185">Reference proteome</keyword>
<reference evidence="3 4" key="1">
    <citation type="submission" date="2020-09" db="EMBL/GenBank/DDBJ databases">
        <title>Pseudoxanthomonas sp. CAU 1598 isolated from sand of Yaerae Beach.</title>
        <authorList>
            <person name="Kim W."/>
        </authorList>
    </citation>
    <scope>NUCLEOTIDE SEQUENCE [LARGE SCALE GENOMIC DNA]</scope>
    <source>
        <strain evidence="3 4">CAU 1598</strain>
    </source>
</reference>
<accession>A0AAW3ZM60</accession>
<dbReference type="InterPro" id="IPR039448">
    <property type="entry name" value="Beta_helix"/>
</dbReference>
<dbReference type="SMART" id="SM00722">
    <property type="entry name" value="CASH"/>
    <property type="match status" value="1"/>
</dbReference>
<dbReference type="InterPro" id="IPR012334">
    <property type="entry name" value="Pectin_lyas_fold"/>
</dbReference>
<gene>
    <name evidence="3" type="ORF">IFO71_08370</name>
</gene>
<comment type="caution">
    <text evidence="3">The sequence shown here is derived from an EMBL/GenBank/DDBJ whole genome shotgun (WGS) entry which is preliminary data.</text>
</comment>
<dbReference type="InterPro" id="IPR011050">
    <property type="entry name" value="Pectin_lyase_fold/virulence"/>
</dbReference>
<evidence type="ECO:0000259" key="2">
    <source>
        <dbReference type="SMART" id="SM00722"/>
    </source>
</evidence>
<sequence length="540" mass="56309">MAAPATVAGAISLPEPTLQHISIVWAISGDDDFDGVVSVRYRVNGSGTWSTGMALRRVPTGSNGSFSWGEAHRGSLFGLQPNTQYDIELSLNDPDGGSTQQIVSATTRAVPSAGSGSVRAATPGTLSNVLALAVPGDIVELGAGSYSGFTISKSGIAGAPITLRGSAGAVITGELAMFFQSHLRLENLTINGRIRFNGSDDISIVGCTITARTQNAGDGIVSFLRSARAYIANNTITGTTVWQESAFGSSGNNLGEGIAVTGPGHVIENNTVSRFRDAISFLEDSEAVDQYSLDVLNNTISQAADDGIEADFCFHNCRILGNRITNSFIAMSAQPSLGGPTYFIRNQAYSVAHLPFKLYRTSRGDVILHNTVVKHGDGFNAYPGTPIGQALVLNNLFLGGPAGSFNGFSSGSGRVVDLQTLETGNSRLDYNGYGTTLTAFNGRIGAQSFSSVTQMQSSTSEINGLRVGYDVFASNIAFPSAPASIYTPVDLSLAEGSAAVDRGVVIPGLNEDFNDAAPDLGAIERPSSGGVGQVFRNGFE</sequence>
<proteinExistence type="predicted"/>
<dbReference type="Proteomes" id="UP000613768">
    <property type="component" value="Unassembled WGS sequence"/>
</dbReference>
<dbReference type="InterPro" id="IPR006633">
    <property type="entry name" value="Carb-bd_sugar_hydrolysis-dom"/>
</dbReference>
<dbReference type="AlphaFoldDB" id="A0AAW3ZM60"/>
<evidence type="ECO:0000313" key="3">
    <source>
        <dbReference type="EMBL" id="MBD8525757.1"/>
    </source>
</evidence>
<evidence type="ECO:0000313" key="4">
    <source>
        <dbReference type="Proteomes" id="UP000613768"/>
    </source>
</evidence>
<dbReference type="EMBL" id="JACYTR010000012">
    <property type="protein sequence ID" value="MBD8525757.1"/>
    <property type="molecule type" value="Genomic_DNA"/>
</dbReference>
<dbReference type="Pfam" id="PF13229">
    <property type="entry name" value="Beta_helix"/>
    <property type="match status" value="1"/>
</dbReference>
<protein>
    <submittedName>
        <fullName evidence="3">Right-handed parallel beta-helix repeat-containing protein</fullName>
    </submittedName>
</protein>
<keyword evidence="1" id="KW-0677">Repeat</keyword>
<dbReference type="Gene3D" id="2.160.20.10">
    <property type="entry name" value="Single-stranded right-handed beta-helix, Pectin lyase-like"/>
    <property type="match status" value="1"/>
</dbReference>
<feature type="domain" description="Carbohydrate-binding/sugar hydrolysis" evidence="2">
    <location>
        <begin position="133"/>
        <end position="311"/>
    </location>
</feature>
<dbReference type="SUPFAM" id="SSF51126">
    <property type="entry name" value="Pectin lyase-like"/>
    <property type="match status" value="1"/>
</dbReference>
<evidence type="ECO:0000256" key="1">
    <source>
        <dbReference type="ARBA" id="ARBA00022737"/>
    </source>
</evidence>
<name>A0AAW3ZM60_9GAMM</name>
<organism evidence="3 4">
    <name type="scientific">Pseudomarimonas arenosa</name>
    <dbReference type="NCBI Taxonomy" id="2774145"/>
    <lineage>
        <taxon>Bacteria</taxon>
        <taxon>Pseudomonadati</taxon>
        <taxon>Pseudomonadota</taxon>
        <taxon>Gammaproteobacteria</taxon>
        <taxon>Lysobacterales</taxon>
        <taxon>Lysobacteraceae</taxon>
        <taxon>Pseudomarimonas</taxon>
    </lineage>
</organism>